<dbReference type="PROSITE" id="PS50950">
    <property type="entry name" value="ZF_THAP"/>
    <property type="match status" value="1"/>
</dbReference>
<keyword evidence="10" id="KW-0539">Nucleus</keyword>
<keyword evidence="5" id="KW-0862">Zinc</keyword>
<evidence type="ECO:0000259" key="14">
    <source>
        <dbReference type="PROSITE" id="PS50950"/>
    </source>
</evidence>
<evidence type="ECO:0000256" key="2">
    <source>
        <dbReference type="ARBA" id="ARBA00006177"/>
    </source>
</evidence>
<comment type="similarity">
    <text evidence="2">Belongs to the THAP1 family.</text>
</comment>
<feature type="region of interest" description="Disordered" evidence="13">
    <location>
        <begin position="214"/>
        <end position="239"/>
    </location>
</feature>
<name>A0ABD0SD62_LOXSC</name>
<dbReference type="InterPro" id="IPR006612">
    <property type="entry name" value="THAP_Znf"/>
</dbReference>
<dbReference type="SUPFAM" id="SSF57716">
    <property type="entry name" value="Glucocorticoid receptor-like (DNA-binding domain)"/>
    <property type="match status" value="1"/>
</dbReference>
<evidence type="ECO:0000256" key="8">
    <source>
        <dbReference type="ARBA" id="ARBA00023125"/>
    </source>
</evidence>
<protein>
    <recommendedName>
        <fullName evidence="14">THAP-type domain-containing protein</fullName>
    </recommendedName>
</protein>
<reference evidence="15 16" key="1">
    <citation type="submission" date="2024-06" db="EMBL/GenBank/DDBJ databases">
        <title>A chromosome-level genome assembly of beet webworm, Loxostege sticticalis.</title>
        <authorList>
            <person name="Zhang Y."/>
        </authorList>
    </citation>
    <scope>NUCLEOTIDE SEQUENCE [LARGE SCALE GENOMIC DNA]</scope>
    <source>
        <strain evidence="15">AQ028</strain>
        <tissue evidence="15">Male pupae</tissue>
    </source>
</reference>
<evidence type="ECO:0000256" key="12">
    <source>
        <dbReference type="PROSITE-ProRule" id="PRU00309"/>
    </source>
</evidence>
<feature type="domain" description="THAP-type" evidence="14">
    <location>
        <begin position="1"/>
        <end position="83"/>
    </location>
</feature>
<comment type="subcellular location">
    <subcellularLocation>
        <location evidence="1">Nucleus</location>
        <location evidence="1">Nucleoplasm</location>
    </subcellularLocation>
</comment>
<evidence type="ECO:0000256" key="4">
    <source>
        <dbReference type="ARBA" id="ARBA00022771"/>
    </source>
</evidence>
<dbReference type="Proteomes" id="UP001549921">
    <property type="component" value="Unassembled WGS sequence"/>
</dbReference>
<dbReference type="PANTHER" id="PTHR46600:SF1">
    <property type="entry name" value="THAP DOMAIN-CONTAINING PROTEIN 1"/>
    <property type="match status" value="1"/>
</dbReference>
<dbReference type="GO" id="GO:0005654">
    <property type="term" value="C:nucleoplasm"/>
    <property type="evidence" value="ECO:0007669"/>
    <property type="project" value="UniProtKB-SubCell"/>
</dbReference>
<evidence type="ECO:0000256" key="10">
    <source>
        <dbReference type="ARBA" id="ARBA00023242"/>
    </source>
</evidence>
<evidence type="ECO:0000256" key="11">
    <source>
        <dbReference type="ARBA" id="ARBA00023306"/>
    </source>
</evidence>
<dbReference type="Gene3D" id="6.20.210.20">
    <property type="entry name" value="THAP domain"/>
    <property type="match status" value="1"/>
</dbReference>
<gene>
    <name evidence="15" type="ORF">ABMA28_009382</name>
</gene>
<dbReference type="SMART" id="SM00980">
    <property type="entry name" value="THAP"/>
    <property type="match status" value="1"/>
</dbReference>
<evidence type="ECO:0000256" key="6">
    <source>
        <dbReference type="ARBA" id="ARBA00023015"/>
    </source>
</evidence>
<keyword evidence="6" id="KW-0805">Transcription regulation</keyword>
<dbReference type="InterPro" id="IPR038441">
    <property type="entry name" value="THAP_Znf_sf"/>
</dbReference>
<keyword evidence="4 12" id="KW-0863">Zinc-finger</keyword>
<evidence type="ECO:0000313" key="15">
    <source>
        <dbReference type="EMBL" id="KAL0811984.1"/>
    </source>
</evidence>
<accession>A0ABD0SD62</accession>
<evidence type="ECO:0000256" key="1">
    <source>
        <dbReference type="ARBA" id="ARBA00004642"/>
    </source>
</evidence>
<proteinExistence type="inferred from homology"/>
<keyword evidence="8 12" id="KW-0238">DNA-binding</keyword>
<organism evidence="15 16">
    <name type="scientific">Loxostege sticticalis</name>
    <name type="common">Beet webworm moth</name>
    <dbReference type="NCBI Taxonomy" id="481309"/>
    <lineage>
        <taxon>Eukaryota</taxon>
        <taxon>Metazoa</taxon>
        <taxon>Ecdysozoa</taxon>
        <taxon>Arthropoda</taxon>
        <taxon>Hexapoda</taxon>
        <taxon>Insecta</taxon>
        <taxon>Pterygota</taxon>
        <taxon>Neoptera</taxon>
        <taxon>Endopterygota</taxon>
        <taxon>Lepidoptera</taxon>
        <taxon>Glossata</taxon>
        <taxon>Ditrysia</taxon>
        <taxon>Pyraloidea</taxon>
        <taxon>Crambidae</taxon>
        <taxon>Pyraustinae</taxon>
        <taxon>Loxostege</taxon>
    </lineage>
</organism>
<keyword evidence="11" id="KW-0131">Cell cycle</keyword>
<sequence>MVGPCVVAFCKNIGSHLFPKEESRRKQWIEAIKHMKAGLSVKKYSLVCSAHFKPTDFSRTPMACQRPGQAPKILKKTAVPSIFPWNKGGTIEGAPYTKENILAAPSTSKINLNNIDADEPMPRKPSPETESHILNVNRNSTQKTYSRAPPIAFVEEPIFFQPDEAVTQHNPLKSSDGDSSINIGEYFALERDNDGNTSEYSAFDESTIIEVEFGGPQENEGEHREQKDAAVQTEEHKGRCEVCGCSPQERERALQFHNK</sequence>
<evidence type="ECO:0000256" key="3">
    <source>
        <dbReference type="ARBA" id="ARBA00022723"/>
    </source>
</evidence>
<evidence type="ECO:0000313" key="16">
    <source>
        <dbReference type="Proteomes" id="UP001549921"/>
    </source>
</evidence>
<evidence type="ECO:0000256" key="7">
    <source>
        <dbReference type="ARBA" id="ARBA00023054"/>
    </source>
</evidence>
<evidence type="ECO:0000256" key="5">
    <source>
        <dbReference type="ARBA" id="ARBA00022833"/>
    </source>
</evidence>
<dbReference type="PANTHER" id="PTHR46600">
    <property type="entry name" value="THAP DOMAIN-CONTAINING"/>
    <property type="match status" value="1"/>
</dbReference>
<evidence type="ECO:0000256" key="13">
    <source>
        <dbReference type="SAM" id="MobiDB-lite"/>
    </source>
</evidence>
<dbReference type="GO" id="GO:0008270">
    <property type="term" value="F:zinc ion binding"/>
    <property type="evidence" value="ECO:0007669"/>
    <property type="project" value="UniProtKB-KW"/>
</dbReference>
<keyword evidence="7" id="KW-0175">Coiled coil</keyword>
<dbReference type="SMART" id="SM00692">
    <property type="entry name" value="DM3"/>
    <property type="match status" value="1"/>
</dbReference>
<dbReference type="Pfam" id="PF05485">
    <property type="entry name" value="THAP"/>
    <property type="match status" value="1"/>
</dbReference>
<feature type="compositionally biased region" description="Basic and acidic residues" evidence="13">
    <location>
        <begin position="220"/>
        <end position="239"/>
    </location>
</feature>
<comment type="caution">
    <text evidence="15">The sequence shown here is derived from an EMBL/GenBank/DDBJ whole genome shotgun (WGS) entry which is preliminary data.</text>
</comment>
<dbReference type="EMBL" id="JBEDNZ010000023">
    <property type="protein sequence ID" value="KAL0811984.1"/>
    <property type="molecule type" value="Genomic_DNA"/>
</dbReference>
<dbReference type="InterPro" id="IPR026516">
    <property type="entry name" value="THAP1/10"/>
</dbReference>
<keyword evidence="3" id="KW-0479">Metal-binding</keyword>
<evidence type="ECO:0000256" key="9">
    <source>
        <dbReference type="ARBA" id="ARBA00023163"/>
    </source>
</evidence>
<dbReference type="GO" id="GO:0003677">
    <property type="term" value="F:DNA binding"/>
    <property type="evidence" value="ECO:0007669"/>
    <property type="project" value="UniProtKB-UniRule"/>
</dbReference>
<keyword evidence="9" id="KW-0804">Transcription</keyword>
<dbReference type="AlphaFoldDB" id="A0ABD0SD62"/>